<protein>
    <submittedName>
        <fullName evidence="5">Pyrimidine reductase family protein</fullName>
    </submittedName>
</protein>
<keyword evidence="2" id="KW-0521">NADP</keyword>
<dbReference type="InterPro" id="IPR024072">
    <property type="entry name" value="DHFR-like_dom_sf"/>
</dbReference>
<dbReference type="RefSeq" id="WP_345527226.1">
    <property type="nucleotide sequence ID" value="NZ_BAABKN010000015.1"/>
</dbReference>
<dbReference type="InterPro" id="IPR050765">
    <property type="entry name" value="Riboflavin_Biosynth_HTPR"/>
</dbReference>
<sequence>MRVLVGPQTDDLQELYAVPADRPWLRVNMVSSVDGAATGDSGKSGSLNNAADKRVFDHLRSVADVIVVGAGTARAEGYRPTDRPIVVVSRGAELPETLRGAAPGSVELSSLDDPIAFRQSLVERGWTNILCEGGPSLLGTLLATGVVDELCTTTVPLLVGGEHPRIVVGPQVDVPLRLHTLLESDGTLLARWLVNTSTWG</sequence>
<dbReference type="Gene3D" id="3.40.430.10">
    <property type="entry name" value="Dihydrofolate Reductase, subunit A"/>
    <property type="match status" value="1"/>
</dbReference>
<evidence type="ECO:0000256" key="2">
    <source>
        <dbReference type="ARBA" id="ARBA00022857"/>
    </source>
</evidence>
<evidence type="ECO:0000256" key="3">
    <source>
        <dbReference type="ARBA" id="ARBA00023002"/>
    </source>
</evidence>
<dbReference type="Proteomes" id="UP001499882">
    <property type="component" value="Unassembled WGS sequence"/>
</dbReference>
<dbReference type="InterPro" id="IPR002734">
    <property type="entry name" value="RibDG_C"/>
</dbReference>
<proteinExistence type="predicted"/>
<evidence type="ECO:0000259" key="4">
    <source>
        <dbReference type="Pfam" id="PF01872"/>
    </source>
</evidence>
<evidence type="ECO:0000256" key="1">
    <source>
        <dbReference type="ARBA" id="ARBA00005104"/>
    </source>
</evidence>
<dbReference type="Pfam" id="PF01872">
    <property type="entry name" value="RibD_C"/>
    <property type="match status" value="1"/>
</dbReference>
<dbReference type="PANTHER" id="PTHR38011:SF7">
    <property type="entry name" value="2,5-DIAMINO-6-RIBOSYLAMINO-4(3H)-PYRIMIDINONE 5'-PHOSPHATE REDUCTASE"/>
    <property type="match status" value="1"/>
</dbReference>
<keyword evidence="6" id="KW-1185">Reference proteome</keyword>
<name>A0ABP8YWD2_9ACTN</name>
<dbReference type="SUPFAM" id="SSF53597">
    <property type="entry name" value="Dihydrofolate reductase-like"/>
    <property type="match status" value="1"/>
</dbReference>
<dbReference type="PANTHER" id="PTHR38011">
    <property type="entry name" value="DIHYDROFOLATE REDUCTASE FAMILY PROTEIN (AFU_ORTHOLOGUE AFUA_8G06820)"/>
    <property type="match status" value="1"/>
</dbReference>
<comment type="pathway">
    <text evidence="1">Cofactor biosynthesis; riboflavin biosynthesis.</text>
</comment>
<accession>A0ABP8YWD2</accession>
<gene>
    <name evidence="5" type="ORF">GCM10023350_26130</name>
</gene>
<comment type="caution">
    <text evidence="5">The sequence shown here is derived from an EMBL/GenBank/DDBJ whole genome shotgun (WGS) entry which is preliminary data.</text>
</comment>
<keyword evidence="3" id="KW-0560">Oxidoreductase</keyword>
<feature type="domain" description="Bacterial bifunctional deaminase-reductase C-terminal" evidence="4">
    <location>
        <begin position="23"/>
        <end position="179"/>
    </location>
</feature>
<evidence type="ECO:0000313" key="5">
    <source>
        <dbReference type="EMBL" id="GAA4740462.1"/>
    </source>
</evidence>
<organism evidence="5 6">
    <name type="scientific">Nocardioides endophyticus</name>
    <dbReference type="NCBI Taxonomy" id="1353775"/>
    <lineage>
        <taxon>Bacteria</taxon>
        <taxon>Bacillati</taxon>
        <taxon>Actinomycetota</taxon>
        <taxon>Actinomycetes</taxon>
        <taxon>Propionibacteriales</taxon>
        <taxon>Nocardioidaceae</taxon>
        <taxon>Nocardioides</taxon>
    </lineage>
</organism>
<dbReference type="EMBL" id="BAABKN010000015">
    <property type="protein sequence ID" value="GAA4740462.1"/>
    <property type="molecule type" value="Genomic_DNA"/>
</dbReference>
<evidence type="ECO:0000313" key="6">
    <source>
        <dbReference type="Proteomes" id="UP001499882"/>
    </source>
</evidence>
<reference evidence="6" key="1">
    <citation type="journal article" date="2019" name="Int. J. Syst. Evol. Microbiol.">
        <title>The Global Catalogue of Microorganisms (GCM) 10K type strain sequencing project: providing services to taxonomists for standard genome sequencing and annotation.</title>
        <authorList>
            <consortium name="The Broad Institute Genomics Platform"/>
            <consortium name="The Broad Institute Genome Sequencing Center for Infectious Disease"/>
            <person name="Wu L."/>
            <person name="Ma J."/>
        </authorList>
    </citation>
    <scope>NUCLEOTIDE SEQUENCE [LARGE SCALE GENOMIC DNA]</scope>
    <source>
        <strain evidence="6">JCM 18532</strain>
    </source>
</reference>